<dbReference type="PANTHER" id="PTHR43649:SF12">
    <property type="entry name" value="DIACETYLCHITOBIOSE BINDING PROTEIN DASA"/>
    <property type="match status" value="1"/>
</dbReference>
<dbReference type="PANTHER" id="PTHR43649">
    <property type="entry name" value="ARABINOSE-BINDING PROTEIN-RELATED"/>
    <property type="match status" value="1"/>
</dbReference>
<dbReference type="InterPro" id="IPR050490">
    <property type="entry name" value="Bact_solute-bd_prot1"/>
</dbReference>
<protein>
    <submittedName>
        <fullName evidence="3">Sugar ABC transporter substrate-binding protein</fullName>
    </submittedName>
</protein>
<feature type="region of interest" description="Disordered" evidence="1">
    <location>
        <begin position="33"/>
        <end position="60"/>
    </location>
</feature>
<dbReference type="CDD" id="cd13582">
    <property type="entry name" value="PBP2_AlgQ_like_3"/>
    <property type="match status" value="1"/>
</dbReference>
<name>A0A167GM34_9BACL</name>
<feature type="signal peptide" evidence="2">
    <location>
        <begin position="1"/>
        <end position="32"/>
    </location>
</feature>
<reference evidence="3 4" key="1">
    <citation type="submission" date="2016-02" db="EMBL/GenBank/DDBJ databases">
        <title>Paenibacillus sp. LPB0068, isolated from Crassostrea gigas.</title>
        <authorList>
            <person name="Shin S.-K."/>
            <person name="Yi H."/>
        </authorList>
    </citation>
    <scope>NUCLEOTIDE SEQUENCE [LARGE SCALE GENOMIC DNA]</scope>
    <source>
        <strain evidence="3 4">LPB0068</strain>
    </source>
</reference>
<gene>
    <name evidence="3" type="ORF">PNBC_01475</name>
</gene>
<dbReference type="AlphaFoldDB" id="A0A167GM34"/>
<dbReference type="SUPFAM" id="SSF53850">
    <property type="entry name" value="Periplasmic binding protein-like II"/>
    <property type="match status" value="1"/>
</dbReference>
<evidence type="ECO:0000313" key="3">
    <source>
        <dbReference type="EMBL" id="OAB77704.1"/>
    </source>
</evidence>
<dbReference type="Gene3D" id="3.40.190.10">
    <property type="entry name" value="Periplasmic binding protein-like II"/>
    <property type="match status" value="2"/>
</dbReference>
<dbReference type="RefSeq" id="WP_068654529.1">
    <property type="nucleotide sequence ID" value="NZ_CP017770.1"/>
</dbReference>
<organism evidence="3 4">
    <name type="scientific">Paenibacillus crassostreae</name>
    <dbReference type="NCBI Taxonomy" id="1763538"/>
    <lineage>
        <taxon>Bacteria</taxon>
        <taxon>Bacillati</taxon>
        <taxon>Bacillota</taxon>
        <taxon>Bacilli</taxon>
        <taxon>Bacillales</taxon>
        <taxon>Paenibacillaceae</taxon>
        <taxon>Paenibacillus</taxon>
    </lineage>
</organism>
<dbReference type="OrthoDB" id="54751at2"/>
<proteinExistence type="predicted"/>
<dbReference type="STRING" id="1763538.LPB68_08395"/>
<feature type="compositionally biased region" description="Low complexity" evidence="1">
    <location>
        <begin position="33"/>
        <end position="57"/>
    </location>
</feature>
<keyword evidence="4" id="KW-1185">Reference proteome</keyword>
<dbReference type="KEGG" id="pcx:LPB68_08395"/>
<evidence type="ECO:0000313" key="4">
    <source>
        <dbReference type="Proteomes" id="UP000077134"/>
    </source>
</evidence>
<accession>A0A167GM34</accession>
<sequence length="573" mass="64844">MGVTRKRSLTTVLICMMIFSVVMMGCSSNNNASNTNTPGTNTISNDTPSTDTPSTDTNTEEKLEPITISVYNGAPGQTAPESNKIYKKIKDELGVTLEMEFLVGDNEQKLGVMIAGGEYPDLITADTKLVGAGAVIPLEDLLEEHAPKLLEHYKPYLKRMKDSSDGHIYWLPNYGVYTGAFNETWYGGPAFWIQKAVLKEFGYPKVKTLDEYFALIQQYQEKYPEIDGQPTIGFSTLAFDWRTFGLKNAPQHLAGYPNDGGVTVDNNVAKIFADKQIAKDYYKKLNDINALGLMDKEAFAQNYDQYLAKVASGRILGMFDQHWNFQSAEDSLTTQKKDDRTYVGIPLVYDDSITDWYRDRPPINLNNGYGISVNAKDPVRIIKFLEAMMDEEWQKTLQWGIEGDDYLVDAEGMFYRTQEMRDQQVDPAWKLANRAQYLLEYIPKIQGSFSDGNANTPGSQLKEFTDGLKPLDKEILDAYGHGMWTDFFSAPPENPIHYAAWQIDLIEGSEASVADTKINDLSLKHLPKAILSKPDEFDKVWNEYVEELGKANIEAYEARVNEQIQWRVENWSE</sequence>
<dbReference type="PROSITE" id="PS51257">
    <property type="entry name" value="PROKAR_LIPOPROTEIN"/>
    <property type="match status" value="1"/>
</dbReference>
<comment type="caution">
    <text evidence="3">The sequence shown here is derived from an EMBL/GenBank/DDBJ whole genome shotgun (WGS) entry which is preliminary data.</text>
</comment>
<dbReference type="Proteomes" id="UP000077134">
    <property type="component" value="Unassembled WGS sequence"/>
</dbReference>
<evidence type="ECO:0000256" key="1">
    <source>
        <dbReference type="SAM" id="MobiDB-lite"/>
    </source>
</evidence>
<dbReference type="EMBL" id="LSFN01000002">
    <property type="protein sequence ID" value="OAB77704.1"/>
    <property type="molecule type" value="Genomic_DNA"/>
</dbReference>
<feature type="chain" id="PRO_5007887033" evidence="2">
    <location>
        <begin position="33"/>
        <end position="573"/>
    </location>
</feature>
<keyword evidence="2" id="KW-0732">Signal</keyword>
<evidence type="ECO:0000256" key="2">
    <source>
        <dbReference type="SAM" id="SignalP"/>
    </source>
</evidence>